<dbReference type="SUPFAM" id="SSF142921">
    <property type="entry name" value="WGR domain-like"/>
    <property type="match status" value="1"/>
</dbReference>
<dbReference type="Pfam" id="PF05406">
    <property type="entry name" value="WGR"/>
    <property type="match status" value="1"/>
</dbReference>
<dbReference type="SMART" id="SM00773">
    <property type="entry name" value="WGR"/>
    <property type="match status" value="1"/>
</dbReference>
<dbReference type="STRING" id="521013.SAMN04488567_1532"/>
<dbReference type="Proteomes" id="UP000198922">
    <property type="component" value="Unassembled WGS sequence"/>
</dbReference>
<feature type="domain" description="WGR" evidence="1">
    <location>
        <begin position="1"/>
        <end position="82"/>
    </location>
</feature>
<keyword evidence="3" id="KW-1185">Reference proteome</keyword>
<keyword evidence="2" id="KW-0238">DNA-binding</keyword>
<evidence type="ECO:0000313" key="3">
    <source>
        <dbReference type="Proteomes" id="UP000198922"/>
    </source>
</evidence>
<dbReference type="GO" id="GO:0003677">
    <property type="term" value="F:DNA binding"/>
    <property type="evidence" value="ECO:0007669"/>
    <property type="project" value="UniProtKB-KW"/>
</dbReference>
<dbReference type="InterPro" id="IPR036930">
    <property type="entry name" value="WGR_dom_sf"/>
</dbReference>
<evidence type="ECO:0000259" key="1">
    <source>
        <dbReference type="PROSITE" id="PS51977"/>
    </source>
</evidence>
<accession>A0A1G7CJY7</accession>
<dbReference type="InterPro" id="IPR049809">
    <property type="entry name" value="YehF/YfeS-like_WGR"/>
</dbReference>
<reference evidence="3" key="1">
    <citation type="submission" date="2016-10" db="EMBL/GenBank/DDBJ databases">
        <authorList>
            <person name="Varghese N."/>
            <person name="Submissions S."/>
        </authorList>
    </citation>
    <scope>NUCLEOTIDE SEQUENCE [LARGE SCALE GENOMIC DNA]</scope>
    <source>
        <strain evidence="3">DSM 21424</strain>
    </source>
</reference>
<name>A0A1G7CJY7_9RHOB</name>
<dbReference type="InterPro" id="IPR008893">
    <property type="entry name" value="WGR_domain"/>
</dbReference>
<proteinExistence type="predicted"/>
<organism evidence="2 3">
    <name type="scientific">Limimaricola pyoseonensis</name>
    <dbReference type="NCBI Taxonomy" id="521013"/>
    <lineage>
        <taxon>Bacteria</taxon>
        <taxon>Pseudomonadati</taxon>
        <taxon>Pseudomonadota</taxon>
        <taxon>Alphaproteobacteria</taxon>
        <taxon>Rhodobacterales</taxon>
        <taxon>Paracoccaceae</taxon>
        <taxon>Limimaricola</taxon>
    </lineage>
</organism>
<evidence type="ECO:0000313" key="2">
    <source>
        <dbReference type="EMBL" id="SDE39629.1"/>
    </source>
</evidence>
<gene>
    <name evidence="2" type="ORF">SAMN04488567_1532</name>
</gene>
<dbReference type="PROSITE" id="PS51977">
    <property type="entry name" value="WGR"/>
    <property type="match status" value="1"/>
</dbReference>
<sequence length="82" mass="9455">MGQRGERMEIHLEKIDRAKNCYRFYEISLEPDLFAQAAIVVRWGRIGGKGRTRIAGSGSVREAQDLATRLLRLRLRHGYALR</sequence>
<dbReference type="CDD" id="cd07996">
    <property type="entry name" value="WGR_MMR_like"/>
    <property type="match status" value="1"/>
</dbReference>
<protein>
    <submittedName>
        <fullName evidence="2">WGR domain-containing protein, predicted DNA-binding domain in MolR</fullName>
    </submittedName>
</protein>
<dbReference type="AlphaFoldDB" id="A0A1G7CJY7"/>
<dbReference type="Gene3D" id="2.20.140.10">
    <property type="entry name" value="WGR domain"/>
    <property type="match status" value="1"/>
</dbReference>
<dbReference type="EMBL" id="FNAT01000002">
    <property type="protein sequence ID" value="SDE39629.1"/>
    <property type="molecule type" value="Genomic_DNA"/>
</dbReference>